<evidence type="ECO:0000256" key="2">
    <source>
        <dbReference type="ARBA" id="ARBA00022448"/>
    </source>
</evidence>
<feature type="transmembrane region" description="Helical" evidence="7">
    <location>
        <begin position="21"/>
        <end position="42"/>
    </location>
</feature>
<evidence type="ECO:0000313" key="10">
    <source>
        <dbReference type="Proteomes" id="UP001499967"/>
    </source>
</evidence>
<dbReference type="PROSITE" id="PS00216">
    <property type="entry name" value="SUGAR_TRANSPORT_1"/>
    <property type="match status" value="1"/>
</dbReference>
<dbReference type="SUPFAM" id="SSF103473">
    <property type="entry name" value="MFS general substrate transporter"/>
    <property type="match status" value="1"/>
</dbReference>
<sequence>MNSSPRHRRRAGAASLIGTTIEWYDFQIYGLSAAIVFNKVFFPEIDPVTGTIAAFGVFALGFLARPLGGIVFGHFGDRVGRRNVLLVTLLLMGISTFLVGVIPSYASIGIAAPLLLMLMRLLGGIGLGGEWGGAVLLSVEHAPAERRGLYGSLPQVGSPAGFLLATTVFAVVSATTGDAFETWGWRIPFLLSGVLVIVGLVIRVAIPETPVFENARKVAAVDRKIPLVEVLRSHPKTVLLSICSFAVSSGGYYVYATYMVAHGTNDLGIPRTTMLISGIVFSAFGIIGALAAGAVSDRVGRRPVFLAMAGFTVLYAFPMFWLVGTTQPALIWIALAFGGLANGSVYGLMGAISAEIFEPSVRYTGASIGQQVSAGLIGGTTPIIVTALVASAGSIWPAPVWLAGLALISLVAVALLPETFRATITTSPRDAERTPVRSAEQ</sequence>
<dbReference type="PANTHER" id="PTHR43045:SF1">
    <property type="entry name" value="SHIKIMATE TRANSPORTER"/>
    <property type="match status" value="1"/>
</dbReference>
<feature type="transmembrane region" description="Helical" evidence="7">
    <location>
        <begin position="183"/>
        <end position="206"/>
    </location>
</feature>
<keyword evidence="10" id="KW-1185">Reference proteome</keyword>
<dbReference type="InterPro" id="IPR020846">
    <property type="entry name" value="MFS_dom"/>
</dbReference>
<feature type="transmembrane region" description="Helical" evidence="7">
    <location>
        <begin position="48"/>
        <end position="72"/>
    </location>
</feature>
<comment type="subcellular location">
    <subcellularLocation>
        <location evidence="1">Cell membrane</location>
        <topology evidence="1">Multi-pass membrane protein</topology>
    </subcellularLocation>
</comment>
<feature type="transmembrane region" description="Helical" evidence="7">
    <location>
        <begin position="160"/>
        <end position="177"/>
    </location>
</feature>
<dbReference type="Gene3D" id="1.20.1250.20">
    <property type="entry name" value="MFS general substrate transporter like domains"/>
    <property type="match status" value="2"/>
</dbReference>
<dbReference type="InterPro" id="IPR011701">
    <property type="entry name" value="MFS"/>
</dbReference>
<gene>
    <name evidence="9" type="ORF">GCM10009559_51540</name>
</gene>
<dbReference type="RefSeq" id="WP_343944151.1">
    <property type="nucleotide sequence ID" value="NZ_BAAAHP010000161.1"/>
</dbReference>
<name>A0ABN1N7C9_9PSEU</name>
<dbReference type="InterPro" id="IPR005829">
    <property type="entry name" value="Sugar_transporter_CS"/>
</dbReference>
<organism evidence="9 10">
    <name type="scientific">Pseudonocardia zijingensis</name>
    <dbReference type="NCBI Taxonomy" id="153376"/>
    <lineage>
        <taxon>Bacteria</taxon>
        <taxon>Bacillati</taxon>
        <taxon>Actinomycetota</taxon>
        <taxon>Actinomycetes</taxon>
        <taxon>Pseudonocardiales</taxon>
        <taxon>Pseudonocardiaceae</taxon>
        <taxon>Pseudonocardia</taxon>
    </lineage>
</organism>
<feature type="transmembrane region" description="Helical" evidence="7">
    <location>
        <begin position="84"/>
        <end position="108"/>
    </location>
</feature>
<protein>
    <submittedName>
        <fullName evidence="9">MFS transporter</fullName>
    </submittedName>
</protein>
<feature type="transmembrane region" description="Helical" evidence="7">
    <location>
        <begin position="329"/>
        <end position="352"/>
    </location>
</feature>
<comment type="caution">
    <text evidence="9">The sequence shown here is derived from an EMBL/GenBank/DDBJ whole genome shotgun (WGS) entry which is preliminary data.</text>
</comment>
<evidence type="ECO:0000256" key="4">
    <source>
        <dbReference type="ARBA" id="ARBA00022692"/>
    </source>
</evidence>
<feature type="transmembrane region" description="Helical" evidence="7">
    <location>
        <begin position="114"/>
        <end position="139"/>
    </location>
</feature>
<evidence type="ECO:0000256" key="1">
    <source>
        <dbReference type="ARBA" id="ARBA00004651"/>
    </source>
</evidence>
<feature type="transmembrane region" description="Helical" evidence="7">
    <location>
        <begin position="372"/>
        <end position="392"/>
    </location>
</feature>
<dbReference type="Proteomes" id="UP001499967">
    <property type="component" value="Unassembled WGS sequence"/>
</dbReference>
<evidence type="ECO:0000256" key="6">
    <source>
        <dbReference type="ARBA" id="ARBA00023136"/>
    </source>
</evidence>
<keyword evidence="5 7" id="KW-1133">Transmembrane helix</keyword>
<reference evidence="9 10" key="1">
    <citation type="journal article" date="2019" name="Int. J. Syst. Evol. Microbiol.">
        <title>The Global Catalogue of Microorganisms (GCM) 10K type strain sequencing project: providing services to taxonomists for standard genome sequencing and annotation.</title>
        <authorList>
            <consortium name="The Broad Institute Genomics Platform"/>
            <consortium name="The Broad Institute Genome Sequencing Center for Infectious Disease"/>
            <person name="Wu L."/>
            <person name="Ma J."/>
        </authorList>
    </citation>
    <scope>NUCLEOTIDE SEQUENCE [LARGE SCALE GENOMIC DNA]</scope>
    <source>
        <strain evidence="9 10">JCM 11117</strain>
    </source>
</reference>
<feature type="transmembrane region" description="Helical" evidence="7">
    <location>
        <begin position="275"/>
        <end position="295"/>
    </location>
</feature>
<dbReference type="CDD" id="cd17369">
    <property type="entry name" value="MFS_ShiA_like"/>
    <property type="match status" value="1"/>
</dbReference>
<dbReference type="PANTHER" id="PTHR43045">
    <property type="entry name" value="SHIKIMATE TRANSPORTER"/>
    <property type="match status" value="1"/>
</dbReference>
<keyword evidence="4 7" id="KW-0812">Transmembrane</keyword>
<keyword evidence="2" id="KW-0813">Transport</keyword>
<feature type="transmembrane region" description="Helical" evidence="7">
    <location>
        <begin position="304"/>
        <end position="323"/>
    </location>
</feature>
<dbReference type="PROSITE" id="PS00217">
    <property type="entry name" value="SUGAR_TRANSPORT_2"/>
    <property type="match status" value="1"/>
</dbReference>
<keyword evidence="6 7" id="KW-0472">Membrane</keyword>
<keyword evidence="3" id="KW-1003">Cell membrane</keyword>
<dbReference type="PROSITE" id="PS50850">
    <property type="entry name" value="MFS"/>
    <property type="match status" value="1"/>
</dbReference>
<proteinExistence type="predicted"/>
<dbReference type="EMBL" id="BAAAHP010000161">
    <property type="protein sequence ID" value="GAA0895511.1"/>
    <property type="molecule type" value="Genomic_DNA"/>
</dbReference>
<evidence type="ECO:0000256" key="5">
    <source>
        <dbReference type="ARBA" id="ARBA00022989"/>
    </source>
</evidence>
<feature type="transmembrane region" description="Helical" evidence="7">
    <location>
        <begin position="398"/>
        <end position="416"/>
    </location>
</feature>
<dbReference type="Pfam" id="PF07690">
    <property type="entry name" value="MFS_1"/>
    <property type="match status" value="1"/>
</dbReference>
<accession>A0ABN1N7C9</accession>
<feature type="transmembrane region" description="Helical" evidence="7">
    <location>
        <begin position="237"/>
        <end position="255"/>
    </location>
</feature>
<evidence type="ECO:0000256" key="7">
    <source>
        <dbReference type="SAM" id="Phobius"/>
    </source>
</evidence>
<evidence type="ECO:0000313" key="9">
    <source>
        <dbReference type="EMBL" id="GAA0895511.1"/>
    </source>
</evidence>
<dbReference type="InterPro" id="IPR036259">
    <property type="entry name" value="MFS_trans_sf"/>
</dbReference>
<evidence type="ECO:0000256" key="3">
    <source>
        <dbReference type="ARBA" id="ARBA00022475"/>
    </source>
</evidence>
<evidence type="ECO:0000259" key="8">
    <source>
        <dbReference type="PROSITE" id="PS50850"/>
    </source>
</evidence>
<feature type="domain" description="Major facilitator superfamily (MFS) profile" evidence="8">
    <location>
        <begin position="11"/>
        <end position="421"/>
    </location>
</feature>